<dbReference type="Proteomes" id="UP001221898">
    <property type="component" value="Unassembled WGS sequence"/>
</dbReference>
<sequence>MERTQGRGTNRPCSKRNSAFDGVFHAAVYGCDRLFVAAQGATTSIHPSRTNKESALSRKIVKITDYAVNCCEIAGLSP</sequence>
<evidence type="ECO:0000313" key="1">
    <source>
        <dbReference type="EMBL" id="KAJ8372848.1"/>
    </source>
</evidence>
<dbReference type="EMBL" id="JAINUG010000384">
    <property type="protein sequence ID" value="KAJ8372848.1"/>
    <property type="molecule type" value="Genomic_DNA"/>
</dbReference>
<name>A0AAD7RAK0_9TELE</name>
<evidence type="ECO:0000313" key="2">
    <source>
        <dbReference type="Proteomes" id="UP001221898"/>
    </source>
</evidence>
<comment type="caution">
    <text evidence="1">The sequence shown here is derived from an EMBL/GenBank/DDBJ whole genome shotgun (WGS) entry which is preliminary data.</text>
</comment>
<dbReference type="AlphaFoldDB" id="A0AAD7RAK0"/>
<reference evidence="1" key="1">
    <citation type="journal article" date="2023" name="Science">
        <title>Genome structures resolve the early diversification of teleost fishes.</title>
        <authorList>
            <person name="Parey E."/>
            <person name="Louis A."/>
            <person name="Montfort J."/>
            <person name="Bouchez O."/>
            <person name="Roques C."/>
            <person name="Iampietro C."/>
            <person name="Lluch J."/>
            <person name="Castinel A."/>
            <person name="Donnadieu C."/>
            <person name="Desvignes T."/>
            <person name="Floi Bucao C."/>
            <person name="Jouanno E."/>
            <person name="Wen M."/>
            <person name="Mejri S."/>
            <person name="Dirks R."/>
            <person name="Jansen H."/>
            <person name="Henkel C."/>
            <person name="Chen W.J."/>
            <person name="Zahm M."/>
            <person name="Cabau C."/>
            <person name="Klopp C."/>
            <person name="Thompson A.W."/>
            <person name="Robinson-Rechavi M."/>
            <person name="Braasch I."/>
            <person name="Lecointre G."/>
            <person name="Bobe J."/>
            <person name="Postlethwait J.H."/>
            <person name="Berthelot C."/>
            <person name="Roest Crollius H."/>
            <person name="Guiguen Y."/>
        </authorList>
    </citation>
    <scope>NUCLEOTIDE SEQUENCE</scope>
    <source>
        <strain evidence="1">NC1722</strain>
    </source>
</reference>
<accession>A0AAD7RAK0</accession>
<keyword evidence="2" id="KW-1185">Reference proteome</keyword>
<organism evidence="1 2">
    <name type="scientific">Aldrovandia affinis</name>
    <dbReference type="NCBI Taxonomy" id="143900"/>
    <lineage>
        <taxon>Eukaryota</taxon>
        <taxon>Metazoa</taxon>
        <taxon>Chordata</taxon>
        <taxon>Craniata</taxon>
        <taxon>Vertebrata</taxon>
        <taxon>Euteleostomi</taxon>
        <taxon>Actinopterygii</taxon>
        <taxon>Neopterygii</taxon>
        <taxon>Teleostei</taxon>
        <taxon>Notacanthiformes</taxon>
        <taxon>Halosauridae</taxon>
        <taxon>Aldrovandia</taxon>
    </lineage>
</organism>
<protein>
    <submittedName>
        <fullName evidence="1">Uncharacterized protein</fullName>
    </submittedName>
</protein>
<proteinExistence type="predicted"/>
<gene>
    <name evidence="1" type="ORF">AAFF_G00276590</name>
</gene>